<dbReference type="InterPro" id="IPR007296">
    <property type="entry name" value="DUF403"/>
</dbReference>
<dbReference type="Pfam" id="PF04168">
    <property type="entry name" value="Alpha-E"/>
    <property type="match status" value="1"/>
</dbReference>
<dbReference type="KEGG" id="orp:MOP44_07965"/>
<dbReference type="PANTHER" id="PTHR34595:SF7">
    <property type="entry name" value="SLL1039 PROTEIN"/>
    <property type="match status" value="1"/>
</dbReference>
<keyword evidence="3" id="KW-1185">Reference proteome</keyword>
<accession>A0A9J7BVP8</accession>
<name>A0A9J7BVP8_9BACT</name>
<evidence type="ECO:0000259" key="1">
    <source>
        <dbReference type="Pfam" id="PF04168"/>
    </source>
</evidence>
<evidence type="ECO:0000313" key="3">
    <source>
        <dbReference type="Proteomes" id="UP001059380"/>
    </source>
</evidence>
<dbReference type="AlphaFoldDB" id="A0A9J7BVP8"/>
<dbReference type="Proteomes" id="UP001059380">
    <property type="component" value="Chromosome"/>
</dbReference>
<dbReference type="RefSeq" id="WP_260795484.1">
    <property type="nucleotide sequence ID" value="NZ_CP093313.1"/>
</dbReference>
<feature type="domain" description="DUF403" evidence="1">
    <location>
        <begin position="1"/>
        <end position="309"/>
    </location>
</feature>
<dbReference type="InterPro" id="IPR051680">
    <property type="entry name" value="ATP-dep_Glu-Cys_Ligase-2"/>
</dbReference>
<gene>
    <name evidence="2" type="ORF">MOP44_07965</name>
</gene>
<proteinExistence type="predicted"/>
<protein>
    <submittedName>
        <fullName evidence="2">Alpha-E domain-containing protein</fullName>
    </submittedName>
</protein>
<organism evidence="2 3">
    <name type="scientific">Occallatibacter riparius</name>
    <dbReference type="NCBI Taxonomy" id="1002689"/>
    <lineage>
        <taxon>Bacteria</taxon>
        <taxon>Pseudomonadati</taxon>
        <taxon>Acidobacteriota</taxon>
        <taxon>Terriglobia</taxon>
        <taxon>Terriglobales</taxon>
        <taxon>Acidobacteriaceae</taxon>
        <taxon>Occallatibacter</taxon>
    </lineage>
</organism>
<sequence length="320" mass="36157">MLSRVADSLYWMSRYLERAENTLRQLDVTMNLMLDPGEASAETRWSRLVAALGNPAGLEWNGNLENMAREVVFNRANPASVISCVSAARENARQVRDEISTEQWQRLNRLFHHIQSPEAAEQFERDTSELLSLFVDGIHLFKGVTDTTMIHGQGWQFIRLGRYLERVYATATLLEVFQAHLGTAPEGESTGYFYLEQVGLLRCCTAFEAYCQVHTADIATEKILSFLLLNRHFPHAIRYSVESLSQSIQAIGASGSRRSPDELLVSVGRLSAMLNYTTISEVLRGGAASFLRSIRQQSMQIHDLIYHHYVHYSIQSALLA</sequence>
<dbReference type="EMBL" id="CP093313">
    <property type="protein sequence ID" value="UWZ85866.1"/>
    <property type="molecule type" value="Genomic_DNA"/>
</dbReference>
<reference evidence="2" key="1">
    <citation type="submission" date="2021-04" db="EMBL/GenBank/DDBJ databases">
        <title>Phylogenetic analysis of Acidobacteriaceae.</title>
        <authorList>
            <person name="Qiu L."/>
            <person name="Zhang Q."/>
        </authorList>
    </citation>
    <scope>NUCLEOTIDE SEQUENCE</scope>
    <source>
        <strain evidence="2">DSM 25168</strain>
    </source>
</reference>
<dbReference type="PANTHER" id="PTHR34595">
    <property type="entry name" value="BLR5612 PROTEIN"/>
    <property type="match status" value="1"/>
</dbReference>
<evidence type="ECO:0000313" key="2">
    <source>
        <dbReference type="EMBL" id="UWZ85866.1"/>
    </source>
</evidence>